<keyword evidence="1" id="KW-0479">Metal-binding</keyword>
<gene>
    <name evidence="4" type="ORF">O3P69_004136</name>
</gene>
<evidence type="ECO:0000259" key="3">
    <source>
        <dbReference type="PROSITE" id="PS50157"/>
    </source>
</evidence>
<evidence type="ECO:0000313" key="4">
    <source>
        <dbReference type="EMBL" id="KAK8398832.1"/>
    </source>
</evidence>
<dbReference type="SUPFAM" id="SSF57667">
    <property type="entry name" value="beta-beta-alpha zinc fingers"/>
    <property type="match status" value="1"/>
</dbReference>
<protein>
    <recommendedName>
        <fullName evidence="3">C2H2-type domain-containing protein</fullName>
    </recommendedName>
</protein>
<name>A0AAW0UF94_SCYPA</name>
<dbReference type="GO" id="GO:0008270">
    <property type="term" value="F:zinc ion binding"/>
    <property type="evidence" value="ECO:0007669"/>
    <property type="project" value="UniProtKB-KW"/>
</dbReference>
<comment type="caution">
    <text evidence="4">The sequence shown here is derived from an EMBL/GenBank/DDBJ whole genome shotgun (WGS) entry which is preliminary data.</text>
</comment>
<organism evidence="4 5">
    <name type="scientific">Scylla paramamosain</name>
    <name type="common">Mud crab</name>
    <dbReference type="NCBI Taxonomy" id="85552"/>
    <lineage>
        <taxon>Eukaryota</taxon>
        <taxon>Metazoa</taxon>
        <taxon>Ecdysozoa</taxon>
        <taxon>Arthropoda</taxon>
        <taxon>Crustacea</taxon>
        <taxon>Multicrustacea</taxon>
        <taxon>Malacostraca</taxon>
        <taxon>Eumalacostraca</taxon>
        <taxon>Eucarida</taxon>
        <taxon>Decapoda</taxon>
        <taxon>Pleocyemata</taxon>
        <taxon>Brachyura</taxon>
        <taxon>Eubrachyura</taxon>
        <taxon>Portunoidea</taxon>
        <taxon>Portunidae</taxon>
        <taxon>Portuninae</taxon>
        <taxon>Scylla</taxon>
    </lineage>
</organism>
<reference evidence="4 5" key="1">
    <citation type="submission" date="2023-03" db="EMBL/GenBank/DDBJ databases">
        <title>High-quality genome of Scylla paramamosain provides insights in environmental adaptation.</title>
        <authorList>
            <person name="Zhang L."/>
        </authorList>
    </citation>
    <scope>NUCLEOTIDE SEQUENCE [LARGE SCALE GENOMIC DNA]</scope>
    <source>
        <strain evidence="4">LZ_2023a</strain>
        <tissue evidence="4">Muscle</tissue>
    </source>
</reference>
<evidence type="ECO:0000313" key="5">
    <source>
        <dbReference type="Proteomes" id="UP001487740"/>
    </source>
</evidence>
<keyword evidence="1" id="KW-0862">Zinc</keyword>
<dbReference type="Gene3D" id="3.30.160.60">
    <property type="entry name" value="Classic Zinc Finger"/>
    <property type="match status" value="1"/>
</dbReference>
<dbReference type="Proteomes" id="UP001487740">
    <property type="component" value="Unassembled WGS sequence"/>
</dbReference>
<dbReference type="InterPro" id="IPR013087">
    <property type="entry name" value="Znf_C2H2_type"/>
</dbReference>
<feature type="region of interest" description="Disordered" evidence="2">
    <location>
        <begin position="145"/>
        <end position="187"/>
    </location>
</feature>
<feature type="compositionally biased region" description="Low complexity" evidence="2">
    <location>
        <begin position="86"/>
        <end position="101"/>
    </location>
</feature>
<dbReference type="AlphaFoldDB" id="A0AAW0UF94"/>
<proteinExistence type="predicted"/>
<sequence>MGTLGCPLCCRQHFESVGTLRDHLIYYIYRPLQCGVCCLHLAGVQEFTHHLTCHMGDELPAAAKLSCSKPSLPVGESDCQDSPLPAATGGQDGAGTDSDAGIGTTHLSDDYSYMKGSDAANQLLKLREWRLEKLGKTFSRHRASFGKSPGLLELSPSSGRLHRSSPPASVRDSTHDRGPSSQNSSYVAQSDVLLLNKDIDSVERCDSSATPLSVYGNVGSVELSDHSVCPQSVGKEMTEEAGFCSPAQPVSASHEVHSHPLENTTSSTVKQMDLAASLVEEMPNPSIISGGENLPSNKNVQGYGLPESSMSCDVDYTSALHSSAYEAQGILESECEEPYSSLVDTKPYLHKKFHHDQERKVLPSTGVDPVADVSQYINSFQSVLAFNISRHMKEVHAVKKSFSCIQCSKAFSSKRHLEEHSGIHKEAVDVALSIRIPELNEAKARLTEKDGMDELQELPQSIEFVRERLRASEDTLEDQYCPAEPLRI</sequence>
<feature type="domain" description="C2H2-type" evidence="3">
    <location>
        <begin position="402"/>
        <end position="424"/>
    </location>
</feature>
<feature type="region of interest" description="Disordered" evidence="2">
    <location>
        <begin position="74"/>
        <end position="101"/>
    </location>
</feature>
<dbReference type="PROSITE" id="PS50157">
    <property type="entry name" value="ZINC_FINGER_C2H2_2"/>
    <property type="match status" value="1"/>
</dbReference>
<dbReference type="EMBL" id="JARAKH010000012">
    <property type="protein sequence ID" value="KAK8398832.1"/>
    <property type="molecule type" value="Genomic_DNA"/>
</dbReference>
<feature type="compositionally biased region" description="Low complexity" evidence="2">
    <location>
        <begin position="148"/>
        <end position="159"/>
    </location>
</feature>
<keyword evidence="1" id="KW-0863">Zinc-finger</keyword>
<evidence type="ECO:0000256" key="1">
    <source>
        <dbReference type="PROSITE-ProRule" id="PRU00042"/>
    </source>
</evidence>
<keyword evidence="5" id="KW-1185">Reference proteome</keyword>
<dbReference type="InterPro" id="IPR036236">
    <property type="entry name" value="Znf_C2H2_sf"/>
</dbReference>
<dbReference type="SMART" id="SM00355">
    <property type="entry name" value="ZnF_C2H2"/>
    <property type="match status" value="2"/>
</dbReference>
<accession>A0AAW0UF94</accession>
<evidence type="ECO:0000256" key="2">
    <source>
        <dbReference type="SAM" id="MobiDB-lite"/>
    </source>
</evidence>
<dbReference type="PROSITE" id="PS00028">
    <property type="entry name" value="ZINC_FINGER_C2H2_1"/>
    <property type="match status" value="1"/>
</dbReference>